<feature type="compositionally biased region" description="Polar residues" evidence="1">
    <location>
        <begin position="84"/>
        <end position="94"/>
    </location>
</feature>
<feature type="compositionally biased region" description="Polar residues" evidence="1">
    <location>
        <begin position="463"/>
        <end position="472"/>
    </location>
</feature>
<accession>A0A316TZW8</accession>
<feature type="compositionally biased region" description="Basic residues" evidence="1">
    <location>
        <begin position="414"/>
        <end position="434"/>
    </location>
</feature>
<feature type="compositionally biased region" description="Basic and acidic residues" evidence="1">
    <location>
        <begin position="197"/>
        <end position="211"/>
    </location>
</feature>
<feature type="compositionally biased region" description="Low complexity" evidence="1">
    <location>
        <begin position="838"/>
        <end position="850"/>
    </location>
</feature>
<evidence type="ECO:0000313" key="3">
    <source>
        <dbReference type="Proteomes" id="UP000245942"/>
    </source>
</evidence>
<dbReference type="GeneID" id="37015629"/>
<feature type="compositionally biased region" description="Polar residues" evidence="1">
    <location>
        <begin position="1060"/>
        <end position="1069"/>
    </location>
</feature>
<feature type="compositionally biased region" description="Polar residues" evidence="1">
    <location>
        <begin position="783"/>
        <end position="802"/>
    </location>
</feature>
<feature type="region of interest" description="Disordered" evidence="1">
    <location>
        <begin position="898"/>
        <end position="918"/>
    </location>
</feature>
<feature type="compositionally biased region" description="Basic and acidic residues" evidence="1">
    <location>
        <begin position="620"/>
        <end position="637"/>
    </location>
</feature>
<feature type="compositionally biased region" description="Basic and acidic residues" evidence="1">
    <location>
        <begin position="487"/>
        <end position="501"/>
    </location>
</feature>
<evidence type="ECO:0000256" key="1">
    <source>
        <dbReference type="SAM" id="MobiDB-lite"/>
    </source>
</evidence>
<protein>
    <submittedName>
        <fullName evidence="2">Uncharacterized protein</fullName>
    </submittedName>
</protein>
<dbReference type="Proteomes" id="UP000245942">
    <property type="component" value="Unassembled WGS sequence"/>
</dbReference>
<name>A0A316TZW8_9BASI</name>
<dbReference type="RefSeq" id="XP_025345872.1">
    <property type="nucleotide sequence ID" value="XM_025493895.1"/>
</dbReference>
<feature type="compositionally biased region" description="Basic residues" evidence="1">
    <location>
        <begin position="477"/>
        <end position="486"/>
    </location>
</feature>
<feature type="compositionally biased region" description="Basic and acidic residues" evidence="1">
    <location>
        <begin position="392"/>
        <end position="413"/>
    </location>
</feature>
<feature type="region of interest" description="Disordered" evidence="1">
    <location>
        <begin position="603"/>
        <end position="720"/>
    </location>
</feature>
<keyword evidence="3" id="KW-1185">Reference proteome</keyword>
<feature type="region of interest" description="Disordered" evidence="1">
    <location>
        <begin position="1138"/>
        <end position="1160"/>
    </location>
</feature>
<feature type="compositionally biased region" description="Basic and acidic residues" evidence="1">
    <location>
        <begin position="898"/>
        <end position="914"/>
    </location>
</feature>
<feature type="region of interest" description="Disordered" evidence="1">
    <location>
        <begin position="277"/>
        <end position="566"/>
    </location>
</feature>
<feature type="compositionally biased region" description="Polar residues" evidence="1">
    <location>
        <begin position="1138"/>
        <end position="1154"/>
    </location>
</feature>
<evidence type="ECO:0000313" key="2">
    <source>
        <dbReference type="EMBL" id="PWN18712.1"/>
    </source>
</evidence>
<feature type="region of interest" description="Disordered" evidence="1">
    <location>
        <begin position="169"/>
        <end position="212"/>
    </location>
</feature>
<feature type="region of interest" description="Disordered" evidence="1">
    <location>
        <begin position="779"/>
        <end position="802"/>
    </location>
</feature>
<gene>
    <name evidence="2" type="ORF">BCV69DRAFT_295051</name>
</gene>
<feature type="compositionally biased region" description="Basic and acidic residues" evidence="1">
    <location>
        <begin position="528"/>
        <end position="544"/>
    </location>
</feature>
<reference evidence="2 3" key="1">
    <citation type="journal article" date="2018" name="Mol. Biol. Evol.">
        <title>Broad Genomic Sampling Reveals a Smut Pathogenic Ancestry of the Fungal Clade Ustilaginomycotina.</title>
        <authorList>
            <person name="Kijpornyongpan T."/>
            <person name="Mondo S.J."/>
            <person name="Barry K."/>
            <person name="Sandor L."/>
            <person name="Lee J."/>
            <person name="Lipzen A."/>
            <person name="Pangilinan J."/>
            <person name="LaButti K."/>
            <person name="Hainaut M."/>
            <person name="Henrissat B."/>
            <person name="Grigoriev I.V."/>
            <person name="Spatafora J.W."/>
            <person name="Aime M.C."/>
        </authorList>
    </citation>
    <scope>NUCLEOTIDE SEQUENCE [LARGE SCALE GENOMIC DNA]</scope>
    <source>
        <strain evidence="2 3">MCA 4718</strain>
    </source>
</reference>
<feature type="region of interest" description="Disordered" evidence="1">
    <location>
        <begin position="825"/>
        <end position="871"/>
    </location>
</feature>
<proteinExistence type="predicted"/>
<feature type="compositionally biased region" description="Polar residues" evidence="1">
    <location>
        <begin position="1081"/>
        <end position="1092"/>
    </location>
</feature>
<organism evidence="2 3">
    <name type="scientific">Pseudomicrostroma glucosiphilum</name>
    <dbReference type="NCBI Taxonomy" id="1684307"/>
    <lineage>
        <taxon>Eukaryota</taxon>
        <taxon>Fungi</taxon>
        <taxon>Dikarya</taxon>
        <taxon>Basidiomycota</taxon>
        <taxon>Ustilaginomycotina</taxon>
        <taxon>Exobasidiomycetes</taxon>
        <taxon>Microstromatales</taxon>
        <taxon>Microstromatales incertae sedis</taxon>
        <taxon>Pseudomicrostroma</taxon>
    </lineage>
</organism>
<dbReference type="AlphaFoldDB" id="A0A316TZW8"/>
<feature type="region of interest" description="Disordered" evidence="1">
    <location>
        <begin position="58"/>
        <end position="94"/>
    </location>
</feature>
<feature type="region of interest" description="Disordered" evidence="1">
    <location>
        <begin position="1053"/>
        <end position="1092"/>
    </location>
</feature>
<feature type="compositionally biased region" description="Basic and acidic residues" evidence="1">
    <location>
        <begin position="329"/>
        <end position="349"/>
    </location>
</feature>
<feature type="compositionally biased region" description="Acidic residues" evidence="1">
    <location>
        <begin position="318"/>
        <end position="328"/>
    </location>
</feature>
<dbReference type="EMBL" id="KZ819334">
    <property type="protein sequence ID" value="PWN18712.1"/>
    <property type="molecule type" value="Genomic_DNA"/>
</dbReference>
<feature type="compositionally biased region" description="Polar residues" evidence="1">
    <location>
        <begin position="640"/>
        <end position="652"/>
    </location>
</feature>
<feature type="region of interest" description="Disordered" evidence="1">
    <location>
        <begin position="1204"/>
        <end position="1233"/>
    </location>
</feature>
<sequence>MTTTLPLTPTKLAAIPEAPHNLQVLSFIADQGNFVREVRPPSLSPMRNTQDRLFDNDQGEASVQGRPGSRSGSFPLPATPPSPSVSRMDQQLSSSPILKERAVNLPSHEKPRLSASALSERSDLDIAKVKKRARGALQDKKAGLRRASTSKAIPEPMLELEETAKRLEQRKNRRREKALVVQDRSRPVSARLRSRARAQDKKSKESNKENIVENGRTTVRGVTKENKKLREAVLAMEAYKPVSRLGSGRMTTLPPLTVPAYLQTDGRVKRGLFSKGAASAPVKVSGKASGRAKSGKTHTKAGQRAFCETRFLQTEQSPDFDTDEDSADPESHETRGDSRKQNRESRIEPKSATSAGKRRPRKRLSSQVDDESGDDGSNFLTQDSADEDEVTDDRLQYRSNDHKKARDSTDLTKARPHYGRRRKRTLLAAGRHRNLLTSPDGPAEDDGSSEGMIGADADRAGSQFGSEQSGLSEYSKVRRKKAKAQQKHSEKSKAREARPTEAEAAQPRGSKSRKGRQSDSSANCKSPGHRDRAATPKQADKVAREAAVTQVLRELPPNKRGQTAVVNGSDDSIYFDVRVKPAKTGSSHKRKLIGNAVDEEALRASLEGDSSPQGHQARYRRGEVQQERTEERHERIGTENAASYSAQEQAPSEVSRWRGSAWTSPKEDRGLALNGLALHRDDGDPEAPAADGMSADAPLFDNHQQNQAGTSLHTPIAPDPLPSRLDLADLANGWRLQHTRPQHHLTSTVDVSHRAHTFAGCSVEEMALQRFSSDPMTSLKGVASTTTHTPRVLTSSPQRNSAELNSMGLGALQLADVPLAHGQSEDHQLGTNLEGHDSSSPSESRSYPASGPCTIDENEEEAQSGEEVGSPRPFTAAAASTIFAGRAAWQDIKEAVDERNRSFSSDPPREEHDNAQWQASSDDVLLYSAPRAATPYRRMSRRLLSHLDSQELVDDMKVDDTFCSMRPPSQLYLERRDIGEPELLAEQAYSEEDVFHSAEDEGHGDGIVSGPISLCSRQGSELVEWLTPHSSQHSQPFAVMLQRTLESTAPQLFEPPQRLPSATTATRFTSRGPFGRLQLEGRTNSGSTSHSVYSNSSFDDLDFLSIRPGPGRVAGASGTQAPLVVGRLPDKRSAALTQGALSNQTRDDSSATSQTGTGTGMMTRSALPLRAAQQQQHVGANFWSRQQALETQRDLAILFGRASESIEQETHGPGAGAGAASSSLDPLDMDWAG</sequence>
<feature type="compositionally biased region" description="Polar residues" evidence="1">
    <location>
        <begin position="702"/>
        <end position="713"/>
    </location>
</feature>